<feature type="transmembrane region" description="Helical" evidence="10">
    <location>
        <begin position="216"/>
        <end position="233"/>
    </location>
</feature>
<reference evidence="11 12" key="1">
    <citation type="journal article" date="2011" name="Stand. Genomic Sci.">
        <title>Complete genome sequence of Nitratifractor salsuginis type strain (E9I37-1).</title>
        <authorList>
            <person name="Anderson I."/>
            <person name="Sikorski J."/>
            <person name="Zeytun A."/>
            <person name="Nolan M."/>
            <person name="Lapidus A."/>
            <person name="Lucas S."/>
            <person name="Hammon N."/>
            <person name="Deshpande S."/>
            <person name="Cheng J.F."/>
            <person name="Tapia R."/>
            <person name="Han C."/>
            <person name="Goodwin L."/>
            <person name="Pitluck S."/>
            <person name="Liolios K."/>
            <person name="Pagani I."/>
            <person name="Ivanova N."/>
            <person name="Huntemann M."/>
            <person name="Mavromatis K."/>
            <person name="Ovchinikova G."/>
            <person name="Pati A."/>
            <person name="Chen A."/>
            <person name="Palaniappan K."/>
            <person name="Land M."/>
            <person name="Hauser L."/>
            <person name="Brambilla E.M."/>
            <person name="Ngatchou-Djao O.D."/>
            <person name="Rohde M."/>
            <person name="Tindall B.J."/>
            <person name="Goker M."/>
            <person name="Detter J.C."/>
            <person name="Woyke T."/>
            <person name="Bristow J."/>
            <person name="Eisen J.A."/>
            <person name="Markowitz V."/>
            <person name="Hugenholtz P."/>
            <person name="Klenk H.P."/>
            <person name="Kyrpides N.C."/>
        </authorList>
    </citation>
    <scope>NUCLEOTIDE SEQUENCE [LARGE SCALE GENOMIC DNA]</scope>
    <source>
        <strain evidence="12">DSM 16511 / JCM 12458 / E9I37-1</strain>
    </source>
</reference>
<evidence type="ECO:0000256" key="9">
    <source>
        <dbReference type="ARBA" id="ARBA00023303"/>
    </source>
</evidence>
<keyword evidence="2" id="KW-0813">Transport</keyword>
<evidence type="ECO:0000256" key="2">
    <source>
        <dbReference type="ARBA" id="ARBA00022448"/>
    </source>
</evidence>
<dbReference type="GO" id="GO:0005254">
    <property type="term" value="F:chloride channel activity"/>
    <property type="evidence" value="ECO:0007669"/>
    <property type="project" value="UniProtKB-KW"/>
</dbReference>
<feature type="transmembrane region" description="Helical" evidence="10">
    <location>
        <begin position="51"/>
        <end position="73"/>
    </location>
</feature>
<dbReference type="PRINTS" id="PR00762">
    <property type="entry name" value="CLCHANNEL"/>
</dbReference>
<dbReference type="Gene3D" id="1.10.3080.10">
    <property type="entry name" value="Clc chloride channel"/>
    <property type="match status" value="1"/>
</dbReference>
<feature type="transmembrane region" description="Helical" evidence="10">
    <location>
        <begin position="253"/>
        <end position="278"/>
    </location>
</feature>
<keyword evidence="6 10" id="KW-0472">Membrane</keyword>
<keyword evidence="3 10" id="KW-0812">Transmembrane</keyword>
<dbReference type="eggNOG" id="COG0038">
    <property type="taxonomic scope" value="Bacteria"/>
</dbReference>
<dbReference type="KEGG" id="nsa:Nitsa_1957"/>
<feature type="transmembrane region" description="Helical" evidence="10">
    <location>
        <begin position="85"/>
        <end position="102"/>
    </location>
</feature>
<sequence>MMKRLIKHLIFGDRKVEVRERLKRLCKKDLCSINMNIKIDSISIIFFLGRWLPLSIAIGITMGIIASFMDLLLVGINSYLKTDTIYLFIYPILVAAVTGAVIKNNPEVAGPGIGFSILHLRTKKYIRFRTIIGKLLVSILTLSGGFIAGREGPSFFLGIAIGEWVGKAYGFGKKFKNMLGLIGGGAFTGALLKAPLGSSIFAMEIENMYDFDYRPFVPMIVSSIVSYLTFSFFRGNHAFIRLSHKAVWTLDSIPYIIAMGFVVSLIIYAYTLFFHFFVKVSRMIPIGRRPVVGTVMAIPFMVLLYLISKNPDILSAPVHMNILSNLAQIKFSILIDMAIIFFTIIITSFTLGFGIPGGLILPVLIIGAATGNIFGHIFPDQIVMFSLAGMGAGLSAGAKTPLAAIVMITEMSHDDVVIPMTAAVITSYIVSFGYSLYLGQENIFRSNLKDFTPTTRNYPPKEA</sequence>
<dbReference type="CDD" id="cd00400">
    <property type="entry name" value="Voltage_gated_ClC"/>
    <property type="match status" value="1"/>
</dbReference>
<evidence type="ECO:0000256" key="8">
    <source>
        <dbReference type="ARBA" id="ARBA00023214"/>
    </source>
</evidence>
<keyword evidence="4 10" id="KW-1133">Transmembrane helix</keyword>
<organism evidence="11 12">
    <name type="scientific">Nitratifractor salsuginis (strain DSM 16511 / JCM 12458 / E9I37-1)</name>
    <dbReference type="NCBI Taxonomy" id="749222"/>
    <lineage>
        <taxon>Bacteria</taxon>
        <taxon>Pseudomonadati</taxon>
        <taxon>Campylobacterota</taxon>
        <taxon>Epsilonproteobacteria</taxon>
        <taxon>Campylobacterales</taxon>
        <taxon>Sulfurovaceae</taxon>
        <taxon>Nitratifractor</taxon>
    </lineage>
</organism>
<name>E6X2J5_NITSE</name>
<feature type="transmembrane region" description="Helical" evidence="10">
    <location>
        <begin position="154"/>
        <end position="171"/>
    </location>
</feature>
<evidence type="ECO:0000256" key="10">
    <source>
        <dbReference type="SAM" id="Phobius"/>
    </source>
</evidence>
<feature type="transmembrane region" description="Helical" evidence="10">
    <location>
        <begin position="329"/>
        <end position="353"/>
    </location>
</feature>
<keyword evidence="12" id="KW-1185">Reference proteome</keyword>
<evidence type="ECO:0000256" key="7">
    <source>
        <dbReference type="ARBA" id="ARBA00023173"/>
    </source>
</evidence>
<reference evidence="12" key="2">
    <citation type="submission" date="2011-01" db="EMBL/GenBank/DDBJ databases">
        <title>The complete genome of Nitratifractor salsuginis DSM 16511.</title>
        <authorList>
            <consortium name="US DOE Joint Genome Institute (JGI-PGF)"/>
            <person name="Lucas S."/>
            <person name="Copeland A."/>
            <person name="Lapidus A."/>
            <person name="Bruce D."/>
            <person name="Goodwin L."/>
            <person name="Pitluck S."/>
            <person name="Kyrpides N."/>
            <person name="Mavromatis K."/>
            <person name="Ivanova N."/>
            <person name="Mikhailova N."/>
            <person name="Zeytun A."/>
            <person name="Detter J.C."/>
            <person name="Tapia R."/>
            <person name="Han C."/>
            <person name="Land M."/>
            <person name="Hauser L."/>
            <person name="Markowitz V."/>
            <person name="Cheng J.-F."/>
            <person name="Hugenholtz P."/>
            <person name="Woyke T."/>
            <person name="Wu D."/>
            <person name="Tindall B."/>
            <person name="Schuetze A."/>
            <person name="Brambilla E."/>
            <person name="Klenk H.-P."/>
            <person name="Eisen J.A."/>
        </authorList>
    </citation>
    <scope>NUCLEOTIDE SEQUENCE [LARGE SCALE GENOMIC DNA]</scope>
    <source>
        <strain evidence="12">DSM 16511 / JCM 12458 / E9I37-1</strain>
    </source>
</reference>
<gene>
    <name evidence="11" type="ordered locus">Nitsa_1957</name>
</gene>
<keyword evidence="5" id="KW-0406">Ion transport</keyword>
<dbReference type="PANTHER" id="PTHR43427">
    <property type="entry name" value="CHLORIDE CHANNEL PROTEIN CLC-E"/>
    <property type="match status" value="1"/>
</dbReference>
<dbReference type="GO" id="GO:0034707">
    <property type="term" value="C:chloride channel complex"/>
    <property type="evidence" value="ECO:0007669"/>
    <property type="project" value="UniProtKB-KW"/>
</dbReference>
<dbReference type="PANTHER" id="PTHR43427:SF6">
    <property type="entry name" value="CHLORIDE CHANNEL PROTEIN CLC-E"/>
    <property type="match status" value="1"/>
</dbReference>
<dbReference type="Pfam" id="PF00654">
    <property type="entry name" value="Voltage_CLC"/>
    <property type="match status" value="1"/>
</dbReference>
<dbReference type="InterPro" id="IPR001807">
    <property type="entry name" value="ClC"/>
</dbReference>
<evidence type="ECO:0000313" key="12">
    <source>
        <dbReference type="Proteomes" id="UP000008633"/>
    </source>
</evidence>
<keyword evidence="9" id="KW-0407">Ion channel</keyword>
<dbReference type="InterPro" id="IPR014743">
    <property type="entry name" value="Cl-channel_core"/>
</dbReference>
<dbReference type="STRING" id="749222.Nitsa_1957"/>
<keyword evidence="7" id="KW-0869">Chloride channel</keyword>
<dbReference type="Proteomes" id="UP000008633">
    <property type="component" value="Chromosome"/>
</dbReference>
<feature type="transmembrane region" description="Helical" evidence="10">
    <location>
        <begin position="359"/>
        <end position="378"/>
    </location>
</feature>
<feature type="transmembrane region" description="Helical" evidence="10">
    <location>
        <begin position="178"/>
        <end position="196"/>
    </location>
</feature>
<feature type="transmembrane region" description="Helical" evidence="10">
    <location>
        <begin position="385"/>
        <end position="408"/>
    </location>
</feature>
<feature type="transmembrane region" description="Helical" evidence="10">
    <location>
        <begin position="420"/>
        <end position="439"/>
    </location>
</feature>
<evidence type="ECO:0000256" key="4">
    <source>
        <dbReference type="ARBA" id="ARBA00022989"/>
    </source>
</evidence>
<evidence type="ECO:0000256" key="5">
    <source>
        <dbReference type="ARBA" id="ARBA00023065"/>
    </source>
</evidence>
<dbReference type="EMBL" id="CP002452">
    <property type="protein sequence ID" value="ADV47200.1"/>
    <property type="molecule type" value="Genomic_DNA"/>
</dbReference>
<evidence type="ECO:0000313" key="11">
    <source>
        <dbReference type="EMBL" id="ADV47200.1"/>
    </source>
</evidence>
<protein>
    <submittedName>
        <fullName evidence="11">Cl-channel voltage-gated family protein</fullName>
    </submittedName>
</protein>
<keyword evidence="8" id="KW-0868">Chloride</keyword>
<dbReference type="SUPFAM" id="SSF81340">
    <property type="entry name" value="Clc chloride channel"/>
    <property type="match status" value="1"/>
</dbReference>
<evidence type="ECO:0000256" key="3">
    <source>
        <dbReference type="ARBA" id="ARBA00022692"/>
    </source>
</evidence>
<feature type="transmembrane region" description="Helical" evidence="10">
    <location>
        <begin position="131"/>
        <end position="148"/>
    </location>
</feature>
<dbReference type="InterPro" id="IPR050368">
    <property type="entry name" value="ClC-type_chloride_channel"/>
</dbReference>
<comment type="subcellular location">
    <subcellularLocation>
        <location evidence="1">Membrane</location>
        <topology evidence="1">Multi-pass membrane protein</topology>
    </subcellularLocation>
</comment>
<evidence type="ECO:0000256" key="6">
    <source>
        <dbReference type="ARBA" id="ARBA00023136"/>
    </source>
</evidence>
<proteinExistence type="predicted"/>
<dbReference type="AlphaFoldDB" id="E6X2J5"/>
<feature type="transmembrane region" description="Helical" evidence="10">
    <location>
        <begin position="290"/>
        <end position="308"/>
    </location>
</feature>
<accession>E6X2J5</accession>
<evidence type="ECO:0000256" key="1">
    <source>
        <dbReference type="ARBA" id="ARBA00004141"/>
    </source>
</evidence>
<dbReference type="HOGENOM" id="CLU_613833_0_0_7"/>